<dbReference type="Pfam" id="PF00105">
    <property type="entry name" value="zf-C4"/>
    <property type="match status" value="1"/>
</dbReference>
<keyword evidence="7" id="KW-0804">Transcription</keyword>
<dbReference type="InParanoid" id="T1FY61"/>
<dbReference type="EMBL" id="AMQM01000782">
    <property type="status" value="NOT_ANNOTATED_CDS"/>
    <property type="molecule type" value="Genomic_DNA"/>
</dbReference>
<dbReference type="PANTHER" id="PTHR24086">
    <property type="entry name" value="NUCLEAR RECEPTOR SUBFAMILY 5 GROUP A"/>
    <property type="match status" value="1"/>
</dbReference>
<dbReference type="PROSITE" id="PS51030">
    <property type="entry name" value="NUCLEAR_REC_DBD_2"/>
    <property type="match status" value="1"/>
</dbReference>
<keyword evidence="6" id="KW-0238">DNA-binding</keyword>
<feature type="domain" description="Nuclear receptor" evidence="10">
    <location>
        <begin position="2"/>
        <end position="77"/>
    </location>
</feature>
<dbReference type="GO" id="GO:0008270">
    <property type="term" value="F:zinc ion binding"/>
    <property type="evidence" value="ECO:0007669"/>
    <property type="project" value="UniProtKB-KW"/>
</dbReference>
<comment type="subcellular location">
    <subcellularLocation>
        <location evidence="1">Nucleus</location>
    </subcellularLocation>
</comment>
<evidence type="ECO:0000313" key="12">
    <source>
        <dbReference type="EnsemblMetazoa" id="HelroP65322"/>
    </source>
</evidence>
<keyword evidence="4" id="KW-0862">Zinc</keyword>
<gene>
    <name evidence="12" type="primary">20213759</name>
    <name evidence="11" type="ORF">HELRODRAFT_65322</name>
</gene>
<dbReference type="PANTHER" id="PTHR24086:SF15">
    <property type="entry name" value="NUCLEAR HORMONE RECEPTOR FTZ-F1"/>
    <property type="match status" value="1"/>
</dbReference>
<evidence type="ECO:0000256" key="7">
    <source>
        <dbReference type="ARBA" id="ARBA00023163"/>
    </source>
</evidence>
<evidence type="ECO:0000256" key="4">
    <source>
        <dbReference type="ARBA" id="ARBA00022833"/>
    </source>
</evidence>
<evidence type="ECO:0000256" key="3">
    <source>
        <dbReference type="ARBA" id="ARBA00022771"/>
    </source>
</evidence>
<dbReference type="eggNOG" id="KOG4218">
    <property type="taxonomic scope" value="Eukaryota"/>
</dbReference>
<proteinExistence type="predicted"/>
<accession>T1FY61</accession>
<dbReference type="GO" id="GO:0004879">
    <property type="term" value="F:nuclear receptor activity"/>
    <property type="evidence" value="ECO:0007669"/>
    <property type="project" value="InterPro"/>
</dbReference>
<dbReference type="KEGG" id="hro:HELRODRAFT_65322"/>
<dbReference type="FunFam" id="3.30.50.10:FF:000006">
    <property type="entry name" value="Nuclear receptor subfamily 5 group A member"/>
    <property type="match status" value="1"/>
</dbReference>
<keyword evidence="5" id="KW-0805">Transcription regulation</keyword>
<dbReference type="OrthoDB" id="5771769at2759"/>
<evidence type="ECO:0000256" key="2">
    <source>
        <dbReference type="ARBA" id="ARBA00022723"/>
    </source>
</evidence>
<evidence type="ECO:0000259" key="10">
    <source>
        <dbReference type="PROSITE" id="PS51030"/>
    </source>
</evidence>
<dbReference type="Proteomes" id="UP000015101">
    <property type="component" value="Unassembled WGS sequence"/>
</dbReference>
<evidence type="ECO:0000256" key="8">
    <source>
        <dbReference type="ARBA" id="ARBA00023170"/>
    </source>
</evidence>
<dbReference type="Gene3D" id="3.30.50.10">
    <property type="entry name" value="Erythroid Transcription Factor GATA-1, subunit A"/>
    <property type="match status" value="1"/>
</dbReference>
<dbReference type="EnsemblMetazoa" id="HelroT65322">
    <property type="protein sequence ID" value="HelroP65322"/>
    <property type="gene ID" value="HelroG65322"/>
</dbReference>
<dbReference type="HOGENOM" id="CLU_122099_1_0_1"/>
<keyword evidence="3" id="KW-0863">Zinc-finger</keyword>
<keyword evidence="9" id="KW-0539">Nucleus</keyword>
<dbReference type="InterPro" id="IPR016355">
    <property type="entry name" value="NR5-like"/>
</dbReference>
<dbReference type="PRINTS" id="PR00047">
    <property type="entry name" value="STROIDFINGER"/>
</dbReference>
<evidence type="ECO:0000313" key="11">
    <source>
        <dbReference type="EMBL" id="ESO02058.1"/>
    </source>
</evidence>
<organism evidence="12 13">
    <name type="scientific">Helobdella robusta</name>
    <name type="common">Californian leech</name>
    <dbReference type="NCBI Taxonomy" id="6412"/>
    <lineage>
        <taxon>Eukaryota</taxon>
        <taxon>Metazoa</taxon>
        <taxon>Spiralia</taxon>
        <taxon>Lophotrochozoa</taxon>
        <taxon>Annelida</taxon>
        <taxon>Clitellata</taxon>
        <taxon>Hirudinea</taxon>
        <taxon>Rhynchobdellida</taxon>
        <taxon>Glossiphoniidae</taxon>
        <taxon>Helobdella</taxon>
    </lineage>
</organism>
<dbReference type="RefSeq" id="XP_009019466.1">
    <property type="nucleotide sequence ID" value="XM_009021218.1"/>
</dbReference>
<dbReference type="EMBL" id="KB096742">
    <property type="protein sequence ID" value="ESO02058.1"/>
    <property type="molecule type" value="Genomic_DNA"/>
</dbReference>
<dbReference type="SMART" id="SM00399">
    <property type="entry name" value="ZnF_C4"/>
    <property type="match status" value="1"/>
</dbReference>
<dbReference type="PROSITE" id="PS00031">
    <property type="entry name" value="NUCLEAR_REC_DBD_1"/>
    <property type="match status" value="1"/>
</dbReference>
<dbReference type="InterPro" id="IPR001628">
    <property type="entry name" value="Znf_hrmn_rcpt"/>
</dbReference>
<dbReference type="GeneID" id="20213759"/>
<name>T1FY61_HELRO</name>
<keyword evidence="13" id="KW-1185">Reference proteome</keyword>
<sequence>IDDKCPICSDKVSGYHYGLQTCESCKGFFKRSVQNNKKYSCIENQTCPIDKTQRKRCAYCRFQKCLLVGMKLEAVRPDRMRGGRNKFGPVYRRDRALRRQ</sequence>
<reference evidence="11 13" key="2">
    <citation type="journal article" date="2013" name="Nature">
        <title>Insights into bilaterian evolution from three spiralian genomes.</title>
        <authorList>
            <person name="Simakov O."/>
            <person name="Marletaz F."/>
            <person name="Cho S.J."/>
            <person name="Edsinger-Gonzales E."/>
            <person name="Havlak P."/>
            <person name="Hellsten U."/>
            <person name="Kuo D.H."/>
            <person name="Larsson T."/>
            <person name="Lv J."/>
            <person name="Arendt D."/>
            <person name="Savage R."/>
            <person name="Osoegawa K."/>
            <person name="de Jong P."/>
            <person name="Grimwood J."/>
            <person name="Chapman J.A."/>
            <person name="Shapiro H."/>
            <person name="Aerts A."/>
            <person name="Otillar R.P."/>
            <person name="Terry A.Y."/>
            <person name="Boore J.L."/>
            <person name="Grigoriev I.V."/>
            <person name="Lindberg D.R."/>
            <person name="Seaver E.C."/>
            <person name="Weisblat D.A."/>
            <person name="Putnam N.H."/>
            <person name="Rokhsar D.S."/>
        </authorList>
    </citation>
    <scope>NUCLEOTIDE SEQUENCE</scope>
</reference>
<evidence type="ECO:0000256" key="6">
    <source>
        <dbReference type="ARBA" id="ARBA00023125"/>
    </source>
</evidence>
<dbReference type="GO" id="GO:0005634">
    <property type="term" value="C:nucleus"/>
    <property type="evidence" value="ECO:0007669"/>
    <property type="project" value="UniProtKB-SubCell"/>
</dbReference>
<dbReference type="STRING" id="6412.T1FY61"/>
<dbReference type="SUPFAM" id="SSF57716">
    <property type="entry name" value="Glucocorticoid receptor-like (DNA-binding domain)"/>
    <property type="match status" value="1"/>
</dbReference>
<dbReference type="CTD" id="20213759"/>
<keyword evidence="2" id="KW-0479">Metal-binding</keyword>
<dbReference type="AlphaFoldDB" id="T1FY61"/>
<dbReference type="InterPro" id="IPR013088">
    <property type="entry name" value="Znf_NHR/GATA"/>
</dbReference>
<evidence type="ECO:0000313" key="13">
    <source>
        <dbReference type="Proteomes" id="UP000015101"/>
    </source>
</evidence>
<dbReference type="GO" id="GO:0043565">
    <property type="term" value="F:sequence-specific DNA binding"/>
    <property type="evidence" value="ECO:0007669"/>
    <property type="project" value="InterPro"/>
</dbReference>
<keyword evidence="8" id="KW-0675">Receptor</keyword>
<dbReference type="OMA" id="PVICICL"/>
<evidence type="ECO:0000256" key="1">
    <source>
        <dbReference type="ARBA" id="ARBA00004123"/>
    </source>
</evidence>
<protein>
    <recommendedName>
        <fullName evidence="10">Nuclear receptor domain-containing protein</fullName>
    </recommendedName>
</protein>
<reference evidence="13" key="1">
    <citation type="submission" date="2012-12" db="EMBL/GenBank/DDBJ databases">
        <authorList>
            <person name="Hellsten U."/>
            <person name="Grimwood J."/>
            <person name="Chapman J.A."/>
            <person name="Shapiro H."/>
            <person name="Aerts A."/>
            <person name="Otillar R.P."/>
            <person name="Terry A.Y."/>
            <person name="Boore J.L."/>
            <person name="Simakov O."/>
            <person name="Marletaz F."/>
            <person name="Cho S.-J."/>
            <person name="Edsinger-Gonzales E."/>
            <person name="Havlak P."/>
            <person name="Kuo D.-H."/>
            <person name="Larsson T."/>
            <person name="Lv J."/>
            <person name="Arendt D."/>
            <person name="Savage R."/>
            <person name="Osoegawa K."/>
            <person name="de Jong P."/>
            <person name="Lindberg D.R."/>
            <person name="Seaver E.C."/>
            <person name="Weisblat D.A."/>
            <person name="Putnam N.H."/>
            <person name="Grigoriev I.V."/>
            <person name="Rokhsar D.S."/>
        </authorList>
    </citation>
    <scope>NUCLEOTIDE SEQUENCE</scope>
</reference>
<evidence type="ECO:0000256" key="9">
    <source>
        <dbReference type="ARBA" id="ARBA00023242"/>
    </source>
</evidence>
<reference evidence="12" key="3">
    <citation type="submission" date="2015-06" db="UniProtKB">
        <authorList>
            <consortium name="EnsemblMetazoa"/>
        </authorList>
    </citation>
    <scope>IDENTIFICATION</scope>
</reference>
<evidence type="ECO:0000256" key="5">
    <source>
        <dbReference type="ARBA" id="ARBA00023015"/>
    </source>
</evidence>